<gene>
    <name evidence="1" type="ORF">THRCLA_08864</name>
</gene>
<evidence type="ECO:0008006" key="3">
    <source>
        <dbReference type="Google" id="ProtNLM"/>
    </source>
</evidence>
<dbReference type="SUPFAM" id="SSF53474">
    <property type="entry name" value="alpha/beta-Hydrolases"/>
    <property type="match status" value="1"/>
</dbReference>
<dbReference type="Gene3D" id="3.40.50.1820">
    <property type="entry name" value="alpha/beta hydrolase"/>
    <property type="match status" value="1"/>
</dbReference>
<protein>
    <recommendedName>
        <fullName evidence="3">Serine protease family S33</fullName>
    </recommendedName>
</protein>
<evidence type="ECO:0000313" key="1">
    <source>
        <dbReference type="EMBL" id="OQR91805.1"/>
    </source>
</evidence>
<dbReference type="AlphaFoldDB" id="A0A1V9Z1C7"/>
<dbReference type="OrthoDB" id="9987145at2759"/>
<keyword evidence="2" id="KW-1185">Reference proteome</keyword>
<dbReference type="EMBL" id="JNBS01002386">
    <property type="protein sequence ID" value="OQR91805.1"/>
    <property type="molecule type" value="Genomic_DNA"/>
</dbReference>
<sequence>MWHPWQLLSTLRLPARVLDKVTKKHHKYLDHVTAKLTHNPLLFPEGFFCDGWGDLQVPTRLNEHLATEDKFRVIEIHELKLVPIPKKRLGVKKPSIVTLQGSFATTLRDYQSLLPQVCHSSYFELVLPSNMVVEAENGIKIDGKGQAIVILLPGTGEHGCTHRRRSIAEPLAKVGVATLVLEGPFYGCRKPADQKGSKLRRVSDLPILGITTIEETKSLLEYFKTTFHFDHLVVAGGSMGGLHAAMTAALYPGEVGVASWIAPPSAIPPFTRGLLGLSCNWQSLSQQRELAMIDHLLSNQVANYAFEQFHHFVHFQIHDEQHDELAQIKQRLSAFLSLTNIENFPAPRRQDAVIFSQATEDQYIGTNEQHWQLARSRWPLAEFRQVTAGHVSGILFETDAFQKTILDVIKRLKE</sequence>
<evidence type="ECO:0000313" key="2">
    <source>
        <dbReference type="Proteomes" id="UP000243217"/>
    </source>
</evidence>
<dbReference type="PANTHER" id="PTHR13617">
    <property type="entry name" value="PROTEIN ABHD18"/>
    <property type="match status" value="1"/>
</dbReference>
<dbReference type="Pfam" id="PF09752">
    <property type="entry name" value="ABHD18"/>
    <property type="match status" value="1"/>
</dbReference>
<dbReference type="InterPro" id="IPR029058">
    <property type="entry name" value="AB_hydrolase_fold"/>
</dbReference>
<proteinExistence type="predicted"/>
<dbReference type="PANTHER" id="PTHR13617:SF14">
    <property type="entry name" value="PROTEIN ABHD18"/>
    <property type="match status" value="1"/>
</dbReference>
<comment type="caution">
    <text evidence="1">The sequence shown here is derived from an EMBL/GenBank/DDBJ whole genome shotgun (WGS) entry which is preliminary data.</text>
</comment>
<dbReference type="InterPro" id="IPR019149">
    <property type="entry name" value="ABHD18"/>
</dbReference>
<dbReference type="Proteomes" id="UP000243217">
    <property type="component" value="Unassembled WGS sequence"/>
</dbReference>
<name>A0A1V9Z1C7_9STRA</name>
<organism evidence="1 2">
    <name type="scientific">Thraustotheca clavata</name>
    <dbReference type="NCBI Taxonomy" id="74557"/>
    <lineage>
        <taxon>Eukaryota</taxon>
        <taxon>Sar</taxon>
        <taxon>Stramenopiles</taxon>
        <taxon>Oomycota</taxon>
        <taxon>Saprolegniomycetes</taxon>
        <taxon>Saprolegniales</taxon>
        <taxon>Achlyaceae</taxon>
        <taxon>Thraustotheca</taxon>
    </lineage>
</organism>
<reference evidence="1 2" key="1">
    <citation type="journal article" date="2014" name="Genome Biol. Evol.">
        <title>The secreted proteins of Achlya hypogyna and Thraustotheca clavata identify the ancestral oomycete secretome and reveal gene acquisitions by horizontal gene transfer.</title>
        <authorList>
            <person name="Misner I."/>
            <person name="Blouin N."/>
            <person name="Leonard G."/>
            <person name="Richards T.A."/>
            <person name="Lane C.E."/>
        </authorList>
    </citation>
    <scope>NUCLEOTIDE SEQUENCE [LARGE SCALE GENOMIC DNA]</scope>
    <source>
        <strain evidence="1 2">ATCC 34112</strain>
    </source>
</reference>
<accession>A0A1V9Z1C7</accession>